<feature type="domain" description="Squalene cyclase N-terminal" evidence="2">
    <location>
        <begin position="77"/>
        <end position="210"/>
    </location>
</feature>
<evidence type="ECO:0000259" key="2">
    <source>
        <dbReference type="Pfam" id="PF13249"/>
    </source>
</evidence>
<dbReference type="GO" id="GO:0031559">
    <property type="term" value="F:oxidosqualene cyclase activity"/>
    <property type="evidence" value="ECO:0007669"/>
    <property type="project" value="UniProtKB-ARBA"/>
</dbReference>
<proteinExistence type="inferred from homology"/>
<comment type="similarity">
    <text evidence="1">Belongs to the terpene cyclase/mutase family.</text>
</comment>
<dbReference type="AlphaFoldDB" id="A0AA38F4K3"/>
<protein>
    <recommendedName>
        <fullName evidence="2">Squalene cyclase N-terminal domain-containing protein</fullName>
    </recommendedName>
</protein>
<evidence type="ECO:0000313" key="4">
    <source>
        <dbReference type="Proteomes" id="UP000824469"/>
    </source>
</evidence>
<dbReference type="PANTHER" id="PTHR11764">
    <property type="entry name" value="TERPENE CYCLASE/MUTASE FAMILY MEMBER"/>
    <property type="match status" value="1"/>
</dbReference>
<evidence type="ECO:0000313" key="3">
    <source>
        <dbReference type="EMBL" id="KAH9292134.1"/>
    </source>
</evidence>
<dbReference type="Gene3D" id="1.50.10.20">
    <property type="match status" value="1"/>
</dbReference>
<dbReference type="InterPro" id="IPR018333">
    <property type="entry name" value="Squalene_cyclase"/>
</dbReference>
<dbReference type="GO" id="GO:0005811">
    <property type="term" value="C:lipid droplet"/>
    <property type="evidence" value="ECO:0007669"/>
    <property type="project" value="InterPro"/>
</dbReference>
<comment type="caution">
    <text evidence="3">The sequence shown here is derived from an EMBL/GenBank/DDBJ whole genome shotgun (WGS) entry which is preliminary data.</text>
</comment>
<dbReference type="Proteomes" id="UP000824469">
    <property type="component" value="Unassembled WGS sequence"/>
</dbReference>
<dbReference type="SUPFAM" id="SSF48239">
    <property type="entry name" value="Terpenoid cyclases/Protein prenyltransferases"/>
    <property type="match status" value="1"/>
</dbReference>
<reference evidence="3 4" key="1">
    <citation type="journal article" date="2021" name="Nat. Plants">
        <title>The Taxus genome provides insights into paclitaxel biosynthesis.</title>
        <authorList>
            <person name="Xiong X."/>
            <person name="Gou J."/>
            <person name="Liao Q."/>
            <person name="Li Y."/>
            <person name="Zhou Q."/>
            <person name="Bi G."/>
            <person name="Li C."/>
            <person name="Du R."/>
            <person name="Wang X."/>
            <person name="Sun T."/>
            <person name="Guo L."/>
            <person name="Liang H."/>
            <person name="Lu P."/>
            <person name="Wu Y."/>
            <person name="Zhang Z."/>
            <person name="Ro D.K."/>
            <person name="Shang Y."/>
            <person name="Huang S."/>
            <person name="Yan J."/>
        </authorList>
    </citation>
    <scope>NUCLEOTIDE SEQUENCE [LARGE SCALE GENOMIC DNA]</scope>
    <source>
        <strain evidence="3">Ta-2019</strain>
    </source>
</reference>
<dbReference type="InterPro" id="IPR032697">
    <property type="entry name" value="SQ_cyclase_N"/>
</dbReference>
<dbReference type="Pfam" id="PF13249">
    <property type="entry name" value="SQHop_cyclase_N"/>
    <property type="match status" value="1"/>
</dbReference>
<dbReference type="GO" id="GO:0016104">
    <property type="term" value="P:triterpenoid biosynthetic process"/>
    <property type="evidence" value="ECO:0007669"/>
    <property type="project" value="InterPro"/>
</dbReference>
<sequence length="242" mass="27696">MLACTPSDVATDELTACSGQWILLENRAVQAGCSTMLLRFSLECILRFEFYRVEKWQITPTGTGDLCNVGENVLGDEGHSTMFGTVLNYVTLRLLGQGSDGGDKETMEKGRVWILDHGSATAIPSWGKMWLSVLGVFDWSGNNPLPPEIWLLPYFLPIHPGRMWCHCRMVYLPMSYFYGRRFVGPITETVMCLRKKLYTMPYEKINWNIARNMCAKFTGMVIVPLAWYWDTVWVRSVRLVEK</sequence>
<dbReference type="InterPro" id="IPR008930">
    <property type="entry name" value="Terpenoid_cyclase/PrenylTrfase"/>
</dbReference>
<dbReference type="PANTHER" id="PTHR11764:SF20">
    <property type="entry name" value="LANOSTEROL SYNTHASE"/>
    <property type="match status" value="1"/>
</dbReference>
<organism evidence="3 4">
    <name type="scientific">Taxus chinensis</name>
    <name type="common">Chinese yew</name>
    <name type="synonym">Taxus wallichiana var. chinensis</name>
    <dbReference type="NCBI Taxonomy" id="29808"/>
    <lineage>
        <taxon>Eukaryota</taxon>
        <taxon>Viridiplantae</taxon>
        <taxon>Streptophyta</taxon>
        <taxon>Embryophyta</taxon>
        <taxon>Tracheophyta</taxon>
        <taxon>Spermatophyta</taxon>
        <taxon>Pinopsida</taxon>
        <taxon>Pinidae</taxon>
        <taxon>Conifers II</taxon>
        <taxon>Cupressales</taxon>
        <taxon>Taxaceae</taxon>
        <taxon>Taxus</taxon>
    </lineage>
</organism>
<accession>A0AA38F4K3</accession>
<evidence type="ECO:0000256" key="1">
    <source>
        <dbReference type="ARBA" id="ARBA00009755"/>
    </source>
</evidence>
<keyword evidence="4" id="KW-1185">Reference proteome</keyword>
<name>A0AA38F4K3_TAXCH</name>
<gene>
    <name evidence="3" type="ORF">KI387_042678</name>
</gene>
<dbReference type="EMBL" id="JAHRHJ020003251">
    <property type="protein sequence ID" value="KAH9292134.1"/>
    <property type="molecule type" value="Genomic_DNA"/>
</dbReference>